<sequence>TVYERIYCVDAA</sequence>
<organism evidence="1 2">
    <name type="scientific">Candidatus Methanoperedens nitratireducens</name>
    <dbReference type="NCBI Taxonomy" id="1392998"/>
    <lineage>
        <taxon>Archaea</taxon>
        <taxon>Methanobacteriati</taxon>
        <taxon>Methanobacteriota</taxon>
        <taxon>Stenosarchaea group</taxon>
        <taxon>Methanomicrobia</taxon>
        <taxon>Methanosarcinales</taxon>
        <taxon>ANME-2 cluster</taxon>
        <taxon>Candidatus Methanoperedentaceae</taxon>
        <taxon>Candidatus Methanoperedens</taxon>
    </lineage>
</organism>
<evidence type="ECO:0000313" key="2">
    <source>
        <dbReference type="Proteomes" id="UP000027153"/>
    </source>
</evidence>
<keyword evidence="2" id="KW-1185">Reference proteome</keyword>
<protein>
    <submittedName>
        <fullName evidence="1">Uncharacterized protein</fullName>
    </submittedName>
</protein>
<gene>
    <name evidence="1" type="ORF">ANME2D_01992</name>
</gene>
<dbReference type="EMBL" id="JMIY01000004">
    <property type="protein sequence ID" value="KCZ71983.1"/>
    <property type="molecule type" value="Genomic_DNA"/>
</dbReference>
<name>A0A062V5Z3_9EURY</name>
<accession>A0A062V5Z3</accession>
<evidence type="ECO:0000313" key="1">
    <source>
        <dbReference type="EMBL" id="KCZ71983.1"/>
    </source>
</evidence>
<comment type="caution">
    <text evidence="1">The sequence shown here is derived from an EMBL/GenBank/DDBJ whole genome shotgun (WGS) entry which is preliminary data.</text>
</comment>
<reference evidence="1 2" key="1">
    <citation type="journal article" date="2013" name="Nature">
        <title>Anaerobic oxidation of methane coupled to nitrate reduction in a novel archaeal lineage.</title>
        <authorList>
            <person name="Haroon M.F."/>
            <person name="Hu S."/>
            <person name="Shi Y."/>
            <person name="Imelfort M."/>
            <person name="Keller J."/>
            <person name="Hugenholtz P."/>
            <person name="Yuan Z."/>
            <person name="Tyson G.W."/>
        </authorList>
    </citation>
    <scope>NUCLEOTIDE SEQUENCE [LARGE SCALE GENOMIC DNA]</scope>
    <source>
        <strain evidence="1 2">ANME-2d</strain>
    </source>
</reference>
<dbReference type="Proteomes" id="UP000027153">
    <property type="component" value="Unassembled WGS sequence"/>
</dbReference>
<proteinExistence type="predicted"/>
<feature type="non-terminal residue" evidence="1">
    <location>
        <position position="1"/>
    </location>
</feature>